<gene>
    <name evidence="2" type="ORF">N0F65_012295</name>
</gene>
<dbReference type="EMBL" id="DAKRPA010000006">
    <property type="protein sequence ID" value="DBA04712.1"/>
    <property type="molecule type" value="Genomic_DNA"/>
</dbReference>
<reference evidence="2" key="2">
    <citation type="journal article" date="2023" name="Microbiol Resour">
        <title>Decontamination and Annotation of the Draft Genome Sequence of the Oomycete Lagenidium giganteum ARSEF 373.</title>
        <authorList>
            <person name="Morgan W.R."/>
            <person name="Tartar A."/>
        </authorList>
    </citation>
    <scope>NUCLEOTIDE SEQUENCE</scope>
    <source>
        <strain evidence="2">ARSEF 373</strain>
    </source>
</reference>
<proteinExistence type="predicted"/>
<accession>A0AAV2ZI16</accession>
<organism evidence="2 3">
    <name type="scientific">Lagenidium giganteum</name>
    <dbReference type="NCBI Taxonomy" id="4803"/>
    <lineage>
        <taxon>Eukaryota</taxon>
        <taxon>Sar</taxon>
        <taxon>Stramenopiles</taxon>
        <taxon>Oomycota</taxon>
        <taxon>Peronosporomycetes</taxon>
        <taxon>Pythiales</taxon>
        <taxon>Pythiaceae</taxon>
    </lineage>
</organism>
<evidence type="ECO:0000313" key="3">
    <source>
        <dbReference type="Proteomes" id="UP001146120"/>
    </source>
</evidence>
<evidence type="ECO:0000256" key="1">
    <source>
        <dbReference type="SAM" id="MobiDB-lite"/>
    </source>
</evidence>
<dbReference type="Proteomes" id="UP001146120">
    <property type="component" value="Unassembled WGS sequence"/>
</dbReference>
<comment type="caution">
    <text evidence="2">The sequence shown here is derived from an EMBL/GenBank/DDBJ whole genome shotgun (WGS) entry which is preliminary data.</text>
</comment>
<sequence>MKREPTSKRTQRATQASTDIPRVPTSKDGNIEHKPFDGTEVYKGLGSGFQQWANSFAEEITVGEERSGHAWTEKFKVSKFGQLMRGKADAYFTAERDAWWSAEPTLRKVIHEMKIAFTVTLTTAQTVELFRAKKPDSQSWHEHMLYLMAAKNAMGASRALVLENIVEYASPSMRNLLVNRHNQRQRHPCPS</sequence>
<keyword evidence="3" id="KW-1185">Reference proteome</keyword>
<reference evidence="2" key="1">
    <citation type="submission" date="2022-11" db="EMBL/GenBank/DDBJ databases">
        <authorList>
            <person name="Morgan W.R."/>
            <person name="Tartar A."/>
        </authorList>
    </citation>
    <scope>NUCLEOTIDE SEQUENCE</scope>
    <source>
        <strain evidence="2">ARSEF 373</strain>
    </source>
</reference>
<dbReference type="AlphaFoldDB" id="A0AAV2ZI16"/>
<name>A0AAV2ZI16_9STRA</name>
<evidence type="ECO:0000313" key="2">
    <source>
        <dbReference type="EMBL" id="DBA04712.1"/>
    </source>
</evidence>
<protein>
    <submittedName>
        <fullName evidence="2">Uncharacterized protein</fullName>
    </submittedName>
</protein>
<feature type="region of interest" description="Disordered" evidence="1">
    <location>
        <begin position="1"/>
        <end position="34"/>
    </location>
</feature>